<dbReference type="OrthoDB" id="9807766at2"/>
<dbReference type="GO" id="GO:0005737">
    <property type="term" value="C:cytoplasm"/>
    <property type="evidence" value="ECO:0007669"/>
    <property type="project" value="UniProtKB-SubCell"/>
</dbReference>
<evidence type="ECO:0000256" key="10">
    <source>
        <dbReference type="ARBA" id="ARBA00031323"/>
    </source>
</evidence>
<comment type="similarity">
    <text evidence="2">Belongs to the methyltransferase superfamily. L-isoaspartyl/D-aspartyl protein methyltransferase family.</text>
</comment>
<accession>A0A376AKD8</accession>
<reference evidence="13" key="1">
    <citation type="submission" date="2018-07" db="EMBL/GenBank/DDBJ databases">
        <authorList>
            <person name="Peiro R."/>
            <person name="Begona"/>
            <person name="Cbmso G."/>
            <person name="Lopez M."/>
            <person name="Gonzalez S."/>
        </authorList>
    </citation>
    <scope>NUCLEOTIDE SEQUENCE [LARGE SCALE GENOMIC DNA]</scope>
</reference>
<dbReference type="Pfam" id="PF01135">
    <property type="entry name" value="PCMT"/>
    <property type="match status" value="1"/>
</dbReference>
<dbReference type="InterPro" id="IPR000682">
    <property type="entry name" value="PCMT"/>
</dbReference>
<dbReference type="Proteomes" id="UP000254764">
    <property type="component" value="Unassembled WGS sequence"/>
</dbReference>
<evidence type="ECO:0000256" key="6">
    <source>
        <dbReference type="ARBA" id="ARBA00022603"/>
    </source>
</evidence>
<evidence type="ECO:0000313" key="13">
    <source>
        <dbReference type="Proteomes" id="UP000254764"/>
    </source>
</evidence>
<evidence type="ECO:0000256" key="11">
    <source>
        <dbReference type="ARBA" id="ARBA00031350"/>
    </source>
</evidence>
<evidence type="ECO:0000256" key="4">
    <source>
        <dbReference type="ARBA" id="ARBA00013346"/>
    </source>
</evidence>
<evidence type="ECO:0000256" key="7">
    <source>
        <dbReference type="ARBA" id="ARBA00022679"/>
    </source>
</evidence>
<dbReference type="STRING" id="1336235.GCA_000518785_01310"/>
<evidence type="ECO:0000256" key="8">
    <source>
        <dbReference type="ARBA" id="ARBA00022691"/>
    </source>
</evidence>
<keyword evidence="5" id="KW-0963">Cytoplasm</keyword>
<dbReference type="InterPro" id="IPR029063">
    <property type="entry name" value="SAM-dependent_MTases_sf"/>
</dbReference>
<evidence type="ECO:0000256" key="5">
    <source>
        <dbReference type="ARBA" id="ARBA00022490"/>
    </source>
</evidence>
<organism evidence="12 13">
    <name type="scientific">Ciceribacter selenitireducens ATCC BAA-1503</name>
    <dbReference type="NCBI Taxonomy" id="1336235"/>
    <lineage>
        <taxon>Bacteria</taxon>
        <taxon>Pseudomonadati</taxon>
        <taxon>Pseudomonadota</taxon>
        <taxon>Alphaproteobacteria</taxon>
        <taxon>Hyphomicrobiales</taxon>
        <taxon>Rhizobiaceae</taxon>
        <taxon>Ciceribacter</taxon>
    </lineage>
</organism>
<evidence type="ECO:0000256" key="1">
    <source>
        <dbReference type="ARBA" id="ARBA00004496"/>
    </source>
</evidence>
<proteinExistence type="inferred from homology"/>
<dbReference type="EMBL" id="UEYP01000006">
    <property type="protein sequence ID" value="SSC68137.1"/>
    <property type="molecule type" value="Genomic_DNA"/>
</dbReference>
<dbReference type="Gene3D" id="3.40.50.150">
    <property type="entry name" value="Vaccinia Virus protein VP39"/>
    <property type="match status" value="1"/>
</dbReference>
<gene>
    <name evidence="12" type="ORF">RHIZ70_3845</name>
</gene>
<comment type="subcellular location">
    <subcellularLocation>
        <location evidence="1">Cytoplasm</location>
    </subcellularLocation>
</comment>
<dbReference type="SUPFAM" id="SSF53335">
    <property type="entry name" value="S-adenosyl-L-methionine-dependent methyltransferases"/>
    <property type="match status" value="1"/>
</dbReference>
<dbReference type="PANTHER" id="PTHR11579:SF0">
    <property type="entry name" value="PROTEIN-L-ISOASPARTATE(D-ASPARTATE) O-METHYLTRANSFERASE"/>
    <property type="match status" value="1"/>
</dbReference>
<evidence type="ECO:0000256" key="3">
    <source>
        <dbReference type="ARBA" id="ARBA00011890"/>
    </source>
</evidence>
<dbReference type="PANTHER" id="PTHR11579">
    <property type="entry name" value="PROTEIN-L-ISOASPARTATE O-METHYLTRANSFERASE"/>
    <property type="match status" value="1"/>
</dbReference>
<evidence type="ECO:0000256" key="2">
    <source>
        <dbReference type="ARBA" id="ARBA00005369"/>
    </source>
</evidence>
<dbReference type="GO" id="GO:0004719">
    <property type="term" value="F:protein-L-isoaspartate (D-aspartate) O-methyltransferase activity"/>
    <property type="evidence" value="ECO:0007669"/>
    <property type="project" value="UniProtKB-EC"/>
</dbReference>
<evidence type="ECO:0000313" key="12">
    <source>
        <dbReference type="EMBL" id="SSC68137.1"/>
    </source>
</evidence>
<keyword evidence="7" id="KW-0808">Transferase</keyword>
<dbReference type="CDD" id="cd02440">
    <property type="entry name" value="AdoMet_MTases"/>
    <property type="match status" value="1"/>
</dbReference>
<protein>
    <recommendedName>
        <fullName evidence="4">Protein-L-isoaspartate O-methyltransferase</fullName>
        <ecNumber evidence="3">2.1.1.77</ecNumber>
    </recommendedName>
    <alternativeName>
        <fullName evidence="11">L-isoaspartyl protein carboxyl methyltransferase</fullName>
    </alternativeName>
    <alternativeName>
        <fullName evidence="9">Protein L-isoaspartyl methyltransferase</fullName>
    </alternativeName>
    <alternativeName>
        <fullName evidence="10">Protein-beta-aspartate methyltransferase</fullName>
    </alternativeName>
</protein>
<keyword evidence="8" id="KW-0949">S-adenosyl-L-methionine</keyword>
<dbReference type="GO" id="GO:0032259">
    <property type="term" value="P:methylation"/>
    <property type="evidence" value="ECO:0007669"/>
    <property type="project" value="UniProtKB-KW"/>
</dbReference>
<dbReference type="RefSeq" id="WP_115670666.1">
    <property type="nucleotide sequence ID" value="NZ_UEYP01000006.1"/>
</dbReference>
<name>A0A376AKD8_9HYPH</name>
<dbReference type="AlphaFoldDB" id="A0A376AKD8"/>
<evidence type="ECO:0000256" key="9">
    <source>
        <dbReference type="ARBA" id="ARBA00030757"/>
    </source>
</evidence>
<keyword evidence="13" id="KW-1185">Reference proteome</keyword>
<keyword evidence="6" id="KW-0489">Methyltransferase</keyword>
<dbReference type="EC" id="2.1.1.77" evidence="3"/>
<sequence>MLAGSTMEQRRQYAVRMLQKAGVLSDDRLADAFSRVRREDFLGPPPWLIQERGGYREAPSHDVATLYEDVLVALDASRGVNNGSPSLHALAIHSLSPQAGETVVHAGAGTGYYTAILAELVGAEGRVLAVEYDAVLADRARTCLAGHLNVEVICGNALEWPKHAADIIYVNFAVDRPAEAWIERLRPGGRLLFPLGVPVFEGRNKGPEYTAMAGFLLVRWEAGGYSARFIEGVSFIWGEGVTPSDWACHTRLRAAFADNWRAVQSLRWKGIQAEDEWYSEPDWGLSTHALAVAAAE</sequence>